<dbReference type="Gene3D" id="3.80.10.10">
    <property type="entry name" value="Ribonuclease Inhibitor"/>
    <property type="match status" value="1"/>
</dbReference>
<protein>
    <submittedName>
        <fullName evidence="1">Uncharacterized protein</fullName>
    </submittedName>
</protein>
<dbReference type="OrthoDB" id="354351at2759"/>
<keyword evidence="2" id="KW-1185">Reference proteome</keyword>
<dbReference type="SUPFAM" id="SSF52058">
    <property type="entry name" value="L domain-like"/>
    <property type="match status" value="1"/>
</dbReference>
<proteinExistence type="predicted"/>
<name>A0A9P0JAP1_9DIPT</name>
<accession>A0A9P0JAP1</accession>
<dbReference type="Proteomes" id="UP001153620">
    <property type="component" value="Chromosome 4"/>
</dbReference>
<organism evidence="1 2">
    <name type="scientific">Chironomus riparius</name>
    <dbReference type="NCBI Taxonomy" id="315576"/>
    <lineage>
        <taxon>Eukaryota</taxon>
        <taxon>Metazoa</taxon>
        <taxon>Ecdysozoa</taxon>
        <taxon>Arthropoda</taxon>
        <taxon>Hexapoda</taxon>
        <taxon>Insecta</taxon>
        <taxon>Pterygota</taxon>
        <taxon>Neoptera</taxon>
        <taxon>Endopterygota</taxon>
        <taxon>Diptera</taxon>
        <taxon>Nematocera</taxon>
        <taxon>Chironomoidea</taxon>
        <taxon>Chironomidae</taxon>
        <taxon>Chironominae</taxon>
        <taxon>Chironomus</taxon>
    </lineage>
</organism>
<sequence length="306" mass="35292">MQLNHSLMTNFDCKYADYSHWKPDIIYTSIVKTDLNIDLPEKAYITGINGSHASGESNNNEVMLYSSGNKINYFPLALETFYKFFVRITLRLGRLVELRQSDMRNYTKLKYFDLTDNDIQVLENGIFDFNPNSEHVAFQTGFQSNKLVFIGQTVFDGLTNLVSLGLLFHPCISLHYDNDRNDVLDIINDVKVKYVDSKFSNLTAQLEKLELESKTLDSDIFMQSLTEFENDLKASKFAKLLTFTKKIEILNALKLEDLTSKSDVDLKNLNFKDLAKLIDDFKFRTLGYFRHLIDQASNMIVIMPSD</sequence>
<gene>
    <name evidence="1" type="ORF">CHIRRI_LOCUS14486</name>
</gene>
<evidence type="ECO:0000313" key="2">
    <source>
        <dbReference type="Proteomes" id="UP001153620"/>
    </source>
</evidence>
<dbReference type="AlphaFoldDB" id="A0A9P0JAP1"/>
<dbReference type="InterPro" id="IPR032675">
    <property type="entry name" value="LRR_dom_sf"/>
</dbReference>
<evidence type="ECO:0000313" key="1">
    <source>
        <dbReference type="EMBL" id="CAH1735208.1"/>
    </source>
</evidence>
<reference evidence="1" key="2">
    <citation type="submission" date="2022-10" db="EMBL/GenBank/DDBJ databases">
        <authorList>
            <consortium name="ENA_rothamsted_submissions"/>
            <consortium name="culmorum"/>
            <person name="King R."/>
        </authorList>
    </citation>
    <scope>NUCLEOTIDE SEQUENCE</scope>
</reference>
<reference evidence="1" key="1">
    <citation type="submission" date="2022-01" db="EMBL/GenBank/DDBJ databases">
        <authorList>
            <person name="King R."/>
        </authorList>
    </citation>
    <scope>NUCLEOTIDE SEQUENCE</scope>
</reference>
<dbReference type="EMBL" id="OU895880">
    <property type="protein sequence ID" value="CAH1735208.1"/>
    <property type="molecule type" value="Genomic_DNA"/>
</dbReference>